<name>A0A1T4KEC1_PORCN</name>
<dbReference type="Proteomes" id="UP000189956">
    <property type="component" value="Unassembled WGS sequence"/>
</dbReference>
<dbReference type="InterPro" id="IPR016155">
    <property type="entry name" value="Mopterin_synth/thiamin_S_b"/>
</dbReference>
<dbReference type="InterPro" id="IPR003749">
    <property type="entry name" value="ThiS/MoaD-like"/>
</dbReference>
<organism evidence="1 2">
    <name type="scientific">Porphyromonas cangingivalis</name>
    <dbReference type="NCBI Taxonomy" id="36874"/>
    <lineage>
        <taxon>Bacteria</taxon>
        <taxon>Pseudomonadati</taxon>
        <taxon>Bacteroidota</taxon>
        <taxon>Bacteroidia</taxon>
        <taxon>Bacteroidales</taxon>
        <taxon>Porphyromonadaceae</taxon>
        <taxon>Porphyromonas</taxon>
    </lineage>
</organism>
<dbReference type="InterPro" id="IPR012675">
    <property type="entry name" value="Beta-grasp_dom_sf"/>
</dbReference>
<protein>
    <submittedName>
        <fullName evidence="1">Sulfur carrier protein</fullName>
    </submittedName>
</protein>
<dbReference type="PANTHER" id="PTHR34472:SF1">
    <property type="entry name" value="SULFUR CARRIER PROTEIN THIS"/>
    <property type="match status" value="1"/>
</dbReference>
<dbReference type="NCBIfam" id="TIGR01683">
    <property type="entry name" value="thiS"/>
    <property type="match status" value="1"/>
</dbReference>
<dbReference type="Gene3D" id="3.10.20.30">
    <property type="match status" value="1"/>
</dbReference>
<dbReference type="PANTHER" id="PTHR34472">
    <property type="entry name" value="SULFUR CARRIER PROTEIN THIS"/>
    <property type="match status" value="1"/>
</dbReference>
<proteinExistence type="predicted"/>
<accession>A0A1T4KEC1</accession>
<dbReference type="SUPFAM" id="SSF54285">
    <property type="entry name" value="MoaD/ThiS"/>
    <property type="match status" value="1"/>
</dbReference>
<sequence>MVNIVNPTMQILLNKRSVEVPEGMSLQALAVSQDLDTKYVAIAVNMHVIKRDSWEQTLLKEGDCITIIGISKGG</sequence>
<dbReference type="EMBL" id="FUWL01000005">
    <property type="protein sequence ID" value="SJZ40717.1"/>
    <property type="molecule type" value="Genomic_DNA"/>
</dbReference>
<dbReference type="CDD" id="cd00565">
    <property type="entry name" value="Ubl_ThiS"/>
    <property type="match status" value="1"/>
</dbReference>
<reference evidence="1 2" key="1">
    <citation type="submission" date="2017-02" db="EMBL/GenBank/DDBJ databases">
        <authorList>
            <person name="Peterson S.W."/>
        </authorList>
    </citation>
    <scope>NUCLEOTIDE SEQUENCE [LARGE SCALE GENOMIC DNA]</scope>
    <source>
        <strain evidence="1 2">ATCC 700135</strain>
    </source>
</reference>
<dbReference type="Pfam" id="PF02597">
    <property type="entry name" value="ThiS"/>
    <property type="match status" value="1"/>
</dbReference>
<dbReference type="AlphaFoldDB" id="A0A1T4KEC1"/>
<evidence type="ECO:0000313" key="2">
    <source>
        <dbReference type="Proteomes" id="UP000189956"/>
    </source>
</evidence>
<evidence type="ECO:0000313" key="1">
    <source>
        <dbReference type="EMBL" id="SJZ40717.1"/>
    </source>
</evidence>
<dbReference type="InterPro" id="IPR010035">
    <property type="entry name" value="Thi_S"/>
</dbReference>
<gene>
    <name evidence="1" type="ORF">SAMN02745205_00688</name>
</gene>